<comment type="caution">
    <text evidence="1">The sequence shown here is derived from an EMBL/GenBank/DDBJ whole genome shotgun (WGS) entry which is preliminary data.</text>
</comment>
<dbReference type="RefSeq" id="WP_151527618.1">
    <property type="nucleotide sequence ID" value="NZ_WBPA01000022.1"/>
</dbReference>
<organism evidence="1 2">
    <name type="scientific">Bacillus cereus</name>
    <dbReference type="NCBI Taxonomy" id="1396"/>
    <lineage>
        <taxon>Bacteria</taxon>
        <taxon>Bacillati</taxon>
        <taxon>Bacillota</taxon>
        <taxon>Bacilli</taxon>
        <taxon>Bacillales</taxon>
        <taxon>Bacillaceae</taxon>
        <taxon>Bacillus</taxon>
        <taxon>Bacillus cereus group</taxon>
    </lineage>
</organism>
<dbReference type="SUPFAM" id="SSF56399">
    <property type="entry name" value="ADP-ribosylation"/>
    <property type="match status" value="1"/>
</dbReference>
<dbReference type="Proteomes" id="UP000461739">
    <property type="component" value="Unassembled WGS sequence"/>
</dbReference>
<accession>A0AAN5XPC2</accession>
<dbReference type="EMBL" id="WBPI01000010">
    <property type="protein sequence ID" value="KAB2448992.1"/>
    <property type="molecule type" value="Genomic_DNA"/>
</dbReference>
<gene>
    <name evidence="1" type="ORF">F8165_16730</name>
</gene>
<protein>
    <submittedName>
        <fullName evidence="1">DUF2441 domain-containing protein</fullName>
    </submittedName>
</protein>
<reference evidence="1 2" key="1">
    <citation type="submission" date="2019-10" db="EMBL/GenBank/DDBJ databases">
        <title>Bacillus from the desert of Cuatro Cinegas, Coahuila.</title>
        <authorList>
            <person name="Olmedo-Alvarez G."/>
            <person name="Saldana S."/>
            <person name="Barcelo D."/>
        </authorList>
    </citation>
    <scope>NUCLEOTIDE SEQUENCE [LARGE SCALE GENOMIC DNA]</scope>
    <source>
        <strain evidence="1 2">CH316_11T</strain>
    </source>
</reference>
<evidence type="ECO:0000313" key="2">
    <source>
        <dbReference type="Proteomes" id="UP000461739"/>
    </source>
</evidence>
<name>A0AAN5XPC2_BACCE</name>
<proteinExistence type="predicted"/>
<dbReference type="AlphaFoldDB" id="A0AAN5XPC2"/>
<sequence length="151" mass="17813">MGIFYHASNYELKKGELLTVNYGKAIQHPDFYRGSEHNYAQHLREMIFEEVRKVSFPSVPSRLESKYLVKNLKAALAYRKKFNINHVYEVELEEPGRIITADMTWIDFSAGKHYEDLKALACNYFSEKRSENYFFETLYDGPVRVKNKVEI</sequence>
<evidence type="ECO:0000313" key="1">
    <source>
        <dbReference type="EMBL" id="KAB2448992.1"/>
    </source>
</evidence>